<name>A0ABZ2PM37_9NOCA</name>
<dbReference type="InterPro" id="IPR015867">
    <property type="entry name" value="N-reg_PII/ATP_PRibTrfase_C"/>
</dbReference>
<evidence type="ECO:0000256" key="2">
    <source>
        <dbReference type="ARBA" id="ARBA00011643"/>
    </source>
</evidence>
<protein>
    <recommendedName>
        <fullName evidence="3 5">GTP cyclohydrolase 1 type 2 homolog</fullName>
    </recommendedName>
</protein>
<dbReference type="Proteomes" id="UP001432000">
    <property type="component" value="Chromosome"/>
</dbReference>
<evidence type="ECO:0000313" key="7">
    <source>
        <dbReference type="Proteomes" id="UP001432000"/>
    </source>
</evidence>
<dbReference type="PANTHER" id="PTHR13799:SF14">
    <property type="entry name" value="GTP CYCLOHYDROLASE 1 TYPE 2 HOMOLOG"/>
    <property type="match status" value="1"/>
</dbReference>
<dbReference type="Gene3D" id="3.40.1390.30">
    <property type="entry name" value="NIF3 (NGG1p interacting factor 3)-like"/>
    <property type="match status" value="1"/>
</dbReference>
<dbReference type="SUPFAM" id="SSF102705">
    <property type="entry name" value="NIF3 (NGG1p interacting factor 3)-like"/>
    <property type="match status" value="1"/>
</dbReference>
<dbReference type="PIRSF" id="PIRSF037489">
    <property type="entry name" value="UCP037489_NIF3_YqfO"/>
    <property type="match status" value="1"/>
</dbReference>
<evidence type="ECO:0000256" key="4">
    <source>
        <dbReference type="ARBA" id="ARBA00022723"/>
    </source>
</evidence>
<dbReference type="NCBIfam" id="TIGR00486">
    <property type="entry name" value="YbgI_SA1388"/>
    <property type="match status" value="1"/>
</dbReference>
<comment type="subunit">
    <text evidence="2">Homohexamer.</text>
</comment>
<comment type="similarity">
    <text evidence="1 5">Belongs to the GTP cyclohydrolase I type 2/NIF3 family.</text>
</comment>
<accession>A0ABZ2PM37</accession>
<dbReference type="Pfam" id="PF01784">
    <property type="entry name" value="DUF34_NIF3"/>
    <property type="match status" value="1"/>
</dbReference>
<keyword evidence="7" id="KW-1185">Reference proteome</keyword>
<evidence type="ECO:0000313" key="6">
    <source>
        <dbReference type="EMBL" id="WXG70245.1"/>
    </source>
</evidence>
<dbReference type="EMBL" id="CP147846">
    <property type="protein sequence ID" value="WXG70245.1"/>
    <property type="molecule type" value="Genomic_DNA"/>
</dbReference>
<evidence type="ECO:0000256" key="1">
    <source>
        <dbReference type="ARBA" id="ARBA00006964"/>
    </source>
</evidence>
<dbReference type="PANTHER" id="PTHR13799">
    <property type="entry name" value="NGG1 INTERACTING FACTOR 3"/>
    <property type="match status" value="1"/>
</dbReference>
<keyword evidence="4 5" id="KW-0479">Metal-binding</keyword>
<organism evidence="6 7">
    <name type="scientific">Rhodococcus sovatensis</name>
    <dbReference type="NCBI Taxonomy" id="1805840"/>
    <lineage>
        <taxon>Bacteria</taxon>
        <taxon>Bacillati</taxon>
        <taxon>Actinomycetota</taxon>
        <taxon>Actinomycetes</taxon>
        <taxon>Mycobacteriales</taxon>
        <taxon>Nocardiaceae</taxon>
        <taxon>Rhodococcus</taxon>
    </lineage>
</organism>
<dbReference type="InterPro" id="IPR002678">
    <property type="entry name" value="DUF34/NIF3"/>
</dbReference>
<evidence type="ECO:0000256" key="3">
    <source>
        <dbReference type="ARBA" id="ARBA00022112"/>
    </source>
</evidence>
<dbReference type="InterPro" id="IPR036069">
    <property type="entry name" value="DUF34/NIF3_sf"/>
</dbReference>
<evidence type="ECO:0000256" key="5">
    <source>
        <dbReference type="PIRNR" id="PIRNR037489"/>
    </source>
</evidence>
<dbReference type="Gene3D" id="3.30.70.120">
    <property type="match status" value="1"/>
</dbReference>
<sequence>MTVRVTLADVVTVLDAAYPPTLAESWDSVGLVTGDPADEVSKVLYAVDATADIVDEAIEWGADLLVAHHPLLLRGVDSVAANTPKGALIHRLVKAGCALFTAHTNADSADPGVSDALADLLGVTDTRPIETIDAPPIDKWVVLVPGSHSDAVRGALFRAGAGWIGNYSNCSWSVRGVGQFQPEQGADPAIGSVGALEHVEEDRIEVVAPASVRLAVLASLRSAHPYEEPAFDIFEEARLPTSTGLGRVGSLEVPTTLRAFTERVRAALPPTVWGVRAAGDPDSIVSTVAVCGGAGDSFLDAVARLGADVFVTSDLRHHPVDEHLRAGGPAVVDVAHWASEWPWCEQARGVVDAEFGTVPGWRSRVSDLRTDPWTVGAH</sequence>
<dbReference type="InterPro" id="IPR017221">
    <property type="entry name" value="DUF34/NIF3_bac"/>
</dbReference>
<gene>
    <name evidence="6" type="ORF">WDS16_06920</name>
</gene>
<reference evidence="6 7" key="1">
    <citation type="submission" date="2024-03" db="EMBL/GenBank/DDBJ databases">
        <title>Natural products discovery in diverse microorganisms through a two-stage MS feature dereplication strategy.</title>
        <authorList>
            <person name="Zhang R."/>
        </authorList>
    </citation>
    <scope>NUCLEOTIDE SEQUENCE [LARGE SCALE GENOMIC DNA]</scope>
    <source>
        <strain evidence="6 7">18930</strain>
    </source>
</reference>
<dbReference type="RefSeq" id="WP_338891516.1">
    <property type="nucleotide sequence ID" value="NZ_CP147846.1"/>
</dbReference>
<proteinExistence type="inferred from homology"/>